<feature type="compositionally biased region" description="Polar residues" evidence="6">
    <location>
        <begin position="487"/>
        <end position="504"/>
    </location>
</feature>
<dbReference type="PANTHER" id="PTHR45776:SF2">
    <property type="entry name" value="MIP04163P"/>
    <property type="match status" value="1"/>
</dbReference>
<dbReference type="PROSITE" id="PS50888">
    <property type="entry name" value="BHLH"/>
    <property type="match status" value="1"/>
</dbReference>
<dbReference type="GO" id="GO:0005634">
    <property type="term" value="C:nucleus"/>
    <property type="evidence" value="ECO:0007669"/>
    <property type="project" value="UniProtKB-SubCell"/>
</dbReference>
<dbReference type="GeneID" id="30032807"/>
<dbReference type="AlphaFoldDB" id="A0A161HL88"/>
<dbReference type="InterPro" id="IPR036638">
    <property type="entry name" value="HLH_DNA-bd_sf"/>
</dbReference>
<accession>A0A161HL88</accession>
<dbReference type="CDD" id="cd11387">
    <property type="entry name" value="bHLHzip_USF_MITF"/>
    <property type="match status" value="1"/>
</dbReference>
<evidence type="ECO:0000256" key="1">
    <source>
        <dbReference type="ARBA" id="ARBA00004123"/>
    </source>
</evidence>
<feature type="domain" description="BHLH" evidence="7">
    <location>
        <begin position="338"/>
        <end position="403"/>
    </location>
</feature>
<keyword evidence="4" id="KW-0804">Transcription</keyword>
<dbReference type="GO" id="GO:0000978">
    <property type="term" value="F:RNA polymerase II cis-regulatory region sequence-specific DNA binding"/>
    <property type="evidence" value="ECO:0007669"/>
    <property type="project" value="TreeGrafter"/>
</dbReference>
<name>A0A161HL88_9ASCO</name>
<feature type="region of interest" description="Disordered" evidence="6">
    <location>
        <begin position="1"/>
        <end position="39"/>
    </location>
</feature>
<comment type="subcellular location">
    <subcellularLocation>
        <location evidence="1">Nucleus</location>
    </subcellularLocation>
</comment>
<dbReference type="Pfam" id="PF00010">
    <property type="entry name" value="HLH"/>
    <property type="match status" value="1"/>
</dbReference>
<feature type="region of interest" description="Disordered" evidence="6">
    <location>
        <begin position="453"/>
        <end position="595"/>
    </location>
</feature>
<evidence type="ECO:0000256" key="6">
    <source>
        <dbReference type="SAM" id="MobiDB-lite"/>
    </source>
</evidence>
<dbReference type="EMBL" id="CP014501">
    <property type="protein sequence ID" value="ANB12778.1"/>
    <property type="molecule type" value="Genomic_DNA"/>
</dbReference>
<feature type="region of interest" description="Disordered" evidence="6">
    <location>
        <begin position="140"/>
        <end position="159"/>
    </location>
</feature>
<evidence type="ECO:0000256" key="3">
    <source>
        <dbReference type="ARBA" id="ARBA00023125"/>
    </source>
</evidence>
<evidence type="ECO:0000259" key="7">
    <source>
        <dbReference type="PROSITE" id="PS50888"/>
    </source>
</evidence>
<dbReference type="KEGG" id="slb:AWJ20_1048"/>
<dbReference type="RefSeq" id="XP_018735255.1">
    <property type="nucleotide sequence ID" value="XM_018877898.1"/>
</dbReference>
<dbReference type="SUPFAM" id="SSF47459">
    <property type="entry name" value="HLH, helix-loop-helix DNA-binding domain"/>
    <property type="match status" value="1"/>
</dbReference>
<keyword evidence="3" id="KW-0238">DNA-binding</keyword>
<keyword evidence="5" id="KW-0539">Nucleus</keyword>
<feature type="compositionally biased region" description="Acidic residues" evidence="6">
    <location>
        <begin position="585"/>
        <end position="595"/>
    </location>
</feature>
<evidence type="ECO:0000256" key="2">
    <source>
        <dbReference type="ARBA" id="ARBA00023015"/>
    </source>
</evidence>
<feature type="compositionally biased region" description="Low complexity" evidence="6">
    <location>
        <begin position="477"/>
        <end position="486"/>
    </location>
</feature>
<keyword evidence="9" id="KW-1185">Reference proteome</keyword>
<dbReference type="InterPro" id="IPR011598">
    <property type="entry name" value="bHLH_dom"/>
</dbReference>
<proteinExistence type="predicted"/>
<dbReference type="SMART" id="SM00353">
    <property type="entry name" value="HLH"/>
    <property type="match status" value="1"/>
</dbReference>
<feature type="compositionally biased region" description="Polar residues" evidence="6">
    <location>
        <begin position="228"/>
        <end position="254"/>
    </location>
</feature>
<evidence type="ECO:0000313" key="8">
    <source>
        <dbReference type="EMBL" id="ANB12778.1"/>
    </source>
</evidence>
<organism evidence="8 9">
    <name type="scientific">Sugiyamaella lignohabitans</name>
    <dbReference type="NCBI Taxonomy" id="796027"/>
    <lineage>
        <taxon>Eukaryota</taxon>
        <taxon>Fungi</taxon>
        <taxon>Dikarya</taxon>
        <taxon>Ascomycota</taxon>
        <taxon>Saccharomycotina</taxon>
        <taxon>Dipodascomycetes</taxon>
        <taxon>Dipodascales</taxon>
        <taxon>Trichomonascaceae</taxon>
        <taxon>Sugiyamaella</taxon>
    </lineage>
</organism>
<keyword evidence="2" id="KW-0805">Transcription regulation</keyword>
<dbReference type="PANTHER" id="PTHR45776">
    <property type="entry name" value="MIP04163P"/>
    <property type="match status" value="1"/>
</dbReference>
<protein>
    <submittedName>
        <fullName evidence="8">Rtg1p</fullName>
    </submittedName>
</protein>
<feature type="compositionally biased region" description="Low complexity" evidence="6">
    <location>
        <begin position="173"/>
        <end position="186"/>
    </location>
</feature>
<gene>
    <name evidence="8" type="primary">RTG1</name>
    <name evidence="8" type="ORF">AWJ20_1048</name>
</gene>
<evidence type="ECO:0000313" key="9">
    <source>
        <dbReference type="Proteomes" id="UP000189580"/>
    </source>
</evidence>
<dbReference type="Proteomes" id="UP000189580">
    <property type="component" value="Chromosome a"/>
</dbReference>
<reference evidence="8 9" key="1">
    <citation type="submission" date="2016-02" db="EMBL/GenBank/DDBJ databases">
        <title>Complete genome sequence and transcriptome regulation of the pentose utilising yeast Sugiyamaella lignohabitans.</title>
        <authorList>
            <person name="Bellasio M."/>
            <person name="Peymann A."/>
            <person name="Valli M."/>
            <person name="Sipitzky M."/>
            <person name="Graf A."/>
            <person name="Sauer M."/>
            <person name="Marx H."/>
            <person name="Mattanovich D."/>
        </authorList>
    </citation>
    <scope>NUCLEOTIDE SEQUENCE [LARGE SCALE GENOMIC DNA]</scope>
    <source>
        <strain evidence="8 9">CBS 10342</strain>
    </source>
</reference>
<dbReference type="GO" id="GO:0046983">
    <property type="term" value="F:protein dimerization activity"/>
    <property type="evidence" value="ECO:0007669"/>
    <property type="project" value="InterPro"/>
</dbReference>
<evidence type="ECO:0000256" key="4">
    <source>
        <dbReference type="ARBA" id="ARBA00023163"/>
    </source>
</evidence>
<sequence length="595" mass="63116">MPSAPYIKREDDDGGGGPGDYPVFPSGGSNNNNYGPDSQARLMSREVLTRGFNSFDDTNANQASSMIDESDLLDLEGIGSPEVQNAYGRNQGAQQGISLTAGAGSIPGTTSNFVHSGNSVTSATSAPRDFSRNAAQQSYKSNLPLGTTPPIPESTSPFDNFLYNQARFGANANNTGGNINTNQQQGLAANSGNFQQPSGQLAGLGNPQIHIQNQSHSSQPQTQGQQQNFISSKHNRFPSTGNASLGPGSYTSPRPESHVDRFMHENAIASNSSTPIGSYDGNYSTSPGFSVGSTGGGFSLPNYGIGGSSAAGGSSSIGKAMILNSDDKQQQLLERRRKRRESHNAVERRRRDNINEKIKELSELIPEKFLMAGMDQQLLQKGMDDRPNKGTILARSVDYIRQLQAIIDDQNRAELDLQDLVNSLQRNLGVAVTEYKYTSAELALSRLGIGPQISGATPPVMPNTGIGTGSGPDDLKSPMSNSSQSSRPTNNESGALSDTAQPNRNLPGGSGSTHIGGPTAGSGNNSASGSGSGQMATNTLSPSQHRGNQGGSHEDRSTNETPEFTPEFDIDFYQRQGYAPQDESAIFDDDYGYNR</sequence>
<feature type="compositionally biased region" description="Polar residues" evidence="6">
    <location>
        <begin position="534"/>
        <end position="547"/>
    </location>
</feature>
<dbReference type="OrthoDB" id="690068at2759"/>
<feature type="compositionally biased region" description="Polar residues" evidence="6">
    <location>
        <begin position="187"/>
        <end position="199"/>
    </location>
</feature>
<evidence type="ECO:0000256" key="5">
    <source>
        <dbReference type="ARBA" id="ARBA00023242"/>
    </source>
</evidence>
<feature type="region of interest" description="Disordered" evidence="6">
    <location>
        <begin position="173"/>
        <end position="257"/>
    </location>
</feature>
<dbReference type="Gene3D" id="4.10.280.10">
    <property type="entry name" value="Helix-loop-helix DNA-binding domain"/>
    <property type="match status" value="1"/>
</dbReference>
<feature type="compositionally biased region" description="Low complexity" evidence="6">
    <location>
        <begin position="207"/>
        <end position="227"/>
    </location>
</feature>
<dbReference type="GO" id="GO:0000981">
    <property type="term" value="F:DNA-binding transcription factor activity, RNA polymerase II-specific"/>
    <property type="evidence" value="ECO:0007669"/>
    <property type="project" value="TreeGrafter"/>
</dbReference>